<protein>
    <recommendedName>
        <fullName evidence="7">Gamma-glutamyl phosphate reductase</fullName>
        <shortName evidence="7">GPR</shortName>
        <ecNumber evidence="7">1.2.1.41</ecNumber>
    </recommendedName>
    <alternativeName>
        <fullName evidence="7">Glutamate-5-semialdehyde dehydrogenase</fullName>
    </alternativeName>
    <alternativeName>
        <fullName evidence="7">Glutamyl-gamma-semialdehyde dehydrogenase</fullName>
        <shortName evidence="7">GSA dehydrogenase</shortName>
    </alternativeName>
</protein>
<dbReference type="GeneID" id="81707737"/>
<dbReference type="InterPro" id="IPR016163">
    <property type="entry name" value="Ald_DH_C"/>
</dbReference>
<dbReference type="Pfam" id="PF00171">
    <property type="entry name" value="Aldedh"/>
    <property type="match status" value="1"/>
</dbReference>
<evidence type="ECO:0000256" key="4">
    <source>
        <dbReference type="ARBA" id="ARBA00022857"/>
    </source>
</evidence>
<dbReference type="Gene3D" id="3.40.309.10">
    <property type="entry name" value="Aldehyde Dehydrogenase, Chain A, domain 2"/>
    <property type="match status" value="1"/>
</dbReference>
<comment type="caution">
    <text evidence="10">The sequence shown here is derived from an EMBL/GenBank/DDBJ whole genome shotgun (WGS) entry which is preliminary data.</text>
</comment>
<dbReference type="GO" id="GO:0004350">
    <property type="term" value="F:glutamate-5-semialdehyde dehydrogenase activity"/>
    <property type="evidence" value="ECO:0007669"/>
    <property type="project" value="UniProtKB-UniRule"/>
</dbReference>
<dbReference type="NCBIfam" id="NF001221">
    <property type="entry name" value="PRK00197.1"/>
    <property type="match status" value="1"/>
</dbReference>
<evidence type="ECO:0000256" key="7">
    <source>
        <dbReference type="HAMAP-Rule" id="MF_00412"/>
    </source>
</evidence>
<keyword evidence="4 7" id="KW-0521">NADP</keyword>
<sequence length="437" mass="45428">MTADPTLDPSQATDFVAALARSARAAQREVAGATREVKDAALAAMALALLEQEPAILAANAVDLERARQEGMKEGLVDRLTLTTERVGGIASALHEVASLPDPVGQVIDGQTLPNGLRVRRLRVPLGVVGVIYEARPNVTVDVAALALKSGNAVLLRGGHAAEHTNAAIVATLRGALESAGLPPELVATVDPAGRAGASALMQARGLVDVLVPRGGAGLIKAVVEFSSVPVIETGSGNCHVYVDASAVLEDAVAIIVNAKTQRVGVCNAAETLLVHRQVAPTYLPQAARALWQRGVVLHADDATREILEQEAVAAGASQLLVAASQEDWETEYGSLDLAVRVVDDVDAATEHIRRYSTGHTEAVLAQDLAVVRRFTAGVDSAVVMVNASTRFTDGGQLGLGAELGISTQKLHARGPMGLAALTTTQWLVEGEGHVRP</sequence>
<dbReference type="InterPro" id="IPR016161">
    <property type="entry name" value="Ald_DH/histidinol_DH"/>
</dbReference>
<dbReference type="PIRSF" id="PIRSF000151">
    <property type="entry name" value="GPR"/>
    <property type="match status" value="1"/>
</dbReference>
<feature type="domain" description="Aldehyde dehydrogenase" evidence="9">
    <location>
        <begin position="16"/>
        <end position="291"/>
    </location>
</feature>
<dbReference type="UniPathway" id="UPA00098">
    <property type="reaction ID" value="UER00360"/>
</dbReference>
<comment type="subcellular location">
    <subcellularLocation>
        <location evidence="7">Cytoplasm</location>
    </subcellularLocation>
</comment>
<keyword evidence="7" id="KW-0963">Cytoplasm</keyword>
<dbReference type="PANTHER" id="PTHR11063">
    <property type="entry name" value="GLUTAMATE SEMIALDEHYDE DEHYDROGENASE"/>
    <property type="match status" value="1"/>
</dbReference>
<dbReference type="RefSeq" id="WP_101637843.1">
    <property type="nucleotide sequence ID" value="NZ_JAWEAQ010000007.1"/>
</dbReference>
<gene>
    <name evidence="7" type="primary">proA</name>
    <name evidence="10" type="ORF">CYJ26_02095</name>
</gene>
<proteinExistence type="inferred from homology"/>
<reference evidence="10 11" key="1">
    <citation type="submission" date="2017-12" db="EMBL/GenBank/DDBJ databases">
        <title>Phylogenetic diversity of female urinary microbiome.</title>
        <authorList>
            <person name="Thomas-White K."/>
            <person name="Wolfe A.J."/>
        </authorList>
    </citation>
    <scope>NUCLEOTIDE SEQUENCE [LARGE SCALE GENOMIC DNA]</scope>
    <source>
        <strain evidence="10 11">UMB0319</strain>
    </source>
</reference>
<dbReference type="Proteomes" id="UP000234778">
    <property type="component" value="Unassembled WGS sequence"/>
</dbReference>
<keyword evidence="5 7" id="KW-0560">Oxidoreductase</keyword>
<dbReference type="HAMAP" id="MF_00412">
    <property type="entry name" value="ProA"/>
    <property type="match status" value="1"/>
</dbReference>
<evidence type="ECO:0000313" key="11">
    <source>
        <dbReference type="Proteomes" id="UP000234778"/>
    </source>
</evidence>
<dbReference type="GO" id="GO:0050661">
    <property type="term" value="F:NADP binding"/>
    <property type="evidence" value="ECO:0007669"/>
    <property type="project" value="InterPro"/>
</dbReference>
<evidence type="ECO:0000256" key="8">
    <source>
        <dbReference type="SAM" id="Coils"/>
    </source>
</evidence>
<dbReference type="CDD" id="cd07079">
    <property type="entry name" value="ALDH_F18-19_ProA-GPR"/>
    <property type="match status" value="1"/>
</dbReference>
<evidence type="ECO:0000256" key="5">
    <source>
        <dbReference type="ARBA" id="ARBA00023002"/>
    </source>
</evidence>
<dbReference type="GO" id="GO:0055129">
    <property type="term" value="P:L-proline biosynthetic process"/>
    <property type="evidence" value="ECO:0007669"/>
    <property type="project" value="UniProtKB-UniRule"/>
</dbReference>
<dbReference type="NCBIfam" id="TIGR00407">
    <property type="entry name" value="proA"/>
    <property type="match status" value="1"/>
</dbReference>
<evidence type="ECO:0000313" key="10">
    <source>
        <dbReference type="EMBL" id="PKY99694.1"/>
    </source>
</evidence>
<keyword evidence="8" id="KW-0175">Coiled coil</keyword>
<evidence type="ECO:0000259" key="9">
    <source>
        <dbReference type="Pfam" id="PF00171"/>
    </source>
</evidence>
<evidence type="ECO:0000256" key="6">
    <source>
        <dbReference type="ARBA" id="ARBA00049024"/>
    </source>
</evidence>
<dbReference type="SUPFAM" id="SSF53720">
    <property type="entry name" value="ALDH-like"/>
    <property type="match status" value="1"/>
</dbReference>
<comment type="catalytic activity">
    <reaction evidence="6 7">
        <text>L-glutamate 5-semialdehyde + phosphate + NADP(+) = L-glutamyl 5-phosphate + NADPH + H(+)</text>
        <dbReference type="Rhea" id="RHEA:19541"/>
        <dbReference type="ChEBI" id="CHEBI:15378"/>
        <dbReference type="ChEBI" id="CHEBI:43474"/>
        <dbReference type="ChEBI" id="CHEBI:57783"/>
        <dbReference type="ChEBI" id="CHEBI:58066"/>
        <dbReference type="ChEBI" id="CHEBI:58274"/>
        <dbReference type="ChEBI" id="CHEBI:58349"/>
        <dbReference type="EC" id="1.2.1.41"/>
    </reaction>
</comment>
<dbReference type="Gene3D" id="3.40.605.10">
    <property type="entry name" value="Aldehyde Dehydrogenase, Chain A, domain 1"/>
    <property type="match status" value="1"/>
</dbReference>
<evidence type="ECO:0000256" key="2">
    <source>
        <dbReference type="ARBA" id="ARBA00022605"/>
    </source>
</evidence>
<organism evidence="10 11">
    <name type="scientific">Actinomyces urogenitalis</name>
    <dbReference type="NCBI Taxonomy" id="103621"/>
    <lineage>
        <taxon>Bacteria</taxon>
        <taxon>Bacillati</taxon>
        <taxon>Actinomycetota</taxon>
        <taxon>Actinomycetes</taxon>
        <taxon>Actinomycetales</taxon>
        <taxon>Actinomycetaceae</taxon>
        <taxon>Actinomyces</taxon>
    </lineage>
</organism>
<dbReference type="GO" id="GO:0005737">
    <property type="term" value="C:cytoplasm"/>
    <property type="evidence" value="ECO:0007669"/>
    <property type="project" value="UniProtKB-SubCell"/>
</dbReference>
<keyword evidence="3 7" id="KW-0641">Proline biosynthesis</keyword>
<comment type="similarity">
    <text evidence="7">Belongs to the gamma-glutamyl phosphate reductase family.</text>
</comment>
<dbReference type="EMBL" id="PKHA01000001">
    <property type="protein sequence ID" value="PKY99694.1"/>
    <property type="molecule type" value="Genomic_DNA"/>
</dbReference>
<comment type="function">
    <text evidence="7">Catalyzes the NADPH-dependent reduction of L-glutamate 5-phosphate into L-glutamate 5-semialdehyde and phosphate. The product spontaneously undergoes cyclization to form 1-pyrroline-5-carboxylate.</text>
</comment>
<evidence type="ECO:0000256" key="3">
    <source>
        <dbReference type="ARBA" id="ARBA00022650"/>
    </source>
</evidence>
<dbReference type="InterPro" id="IPR016162">
    <property type="entry name" value="Ald_DH_N"/>
</dbReference>
<keyword evidence="2 7" id="KW-0028">Amino-acid biosynthesis</keyword>
<feature type="coiled-coil region" evidence="8">
    <location>
        <begin position="16"/>
        <end position="43"/>
    </location>
</feature>
<dbReference type="PANTHER" id="PTHR11063:SF8">
    <property type="entry name" value="DELTA-1-PYRROLINE-5-CARBOXYLATE SYNTHASE"/>
    <property type="match status" value="1"/>
</dbReference>
<dbReference type="InterPro" id="IPR000965">
    <property type="entry name" value="GPR_dom"/>
</dbReference>
<dbReference type="InterPro" id="IPR015590">
    <property type="entry name" value="Aldehyde_DH_dom"/>
</dbReference>
<name>A0A2I1KVP1_9ACTO</name>
<dbReference type="InterPro" id="IPR012134">
    <property type="entry name" value="Glu-5-SA_DH"/>
</dbReference>
<accession>A0A2I1KVP1</accession>
<comment type="pathway">
    <text evidence="1 7">Amino-acid biosynthesis; L-proline biosynthesis; L-glutamate 5-semialdehyde from L-glutamate: step 2/2.</text>
</comment>
<dbReference type="AlphaFoldDB" id="A0A2I1KVP1"/>
<evidence type="ECO:0000256" key="1">
    <source>
        <dbReference type="ARBA" id="ARBA00004985"/>
    </source>
</evidence>
<dbReference type="EC" id="1.2.1.41" evidence="7"/>
<dbReference type="FunFam" id="3.40.309.10:FF:000006">
    <property type="entry name" value="Gamma-glutamyl phosphate reductase"/>
    <property type="match status" value="1"/>
</dbReference>